<protein>
    <submittedName>
        <fullName evidence="3">COG4626 Phage terminase-like protein, large subunit</fullName>
    </submittedName>
</protein>
<organism evidence="3">
    <name type="scientific">uncultured Caudovirales phage</name>
    <dbReference type="NCBI Taxonomy" id="2100421"/>
    <lineage>
        <taxon>Viruses</taxon>
        <taxon>Duplodnaviria</taxon>
        <taxon>Heunggongvirae</taxon>
        <taxon>Uroviricota</taxon>
        <taxon>Caudoviricetes</taxon>
        <taxon>Peduoviridae</taxon>
        <taxon>Maltschvirus</taxon>
        <taxon>Maltschvirus maltsch</taxon>
    </lineage>
</organism>
<dbReference type="InterPro" id="IPR046462">
    <property type="entry name" value="TerL_nuclease"/>
</dbReference>
<dbReference type="Gene3D" id="3.40.50.300">
    <property type="entry name" value="P-loop containing nucleotide triphosphate hydrolases"/>
    <property type="match status" value="1"/>
</dbReference>
<dbReference type="Pfam" id="PF03354">
    <property type="entry name" value="TerL_ATPase"/>
    <property type="match status" value="1"/>
</dbReference>
<reference evidence="3" key="1">
    <citation type="submission" date="2020-05" db="EMBL/GenBank/DDBJ databases">
        <authorList>
            <person name="Chiriac C."/>
            <person name="Salcher M."/>
            <person name="Ghai R."/>
            <person name="Kavagutti S V."/>
        </authorList>
    </citation>
    <scope>NUCLEOTIDE SEQUENCE</scope>
</reference>
<accession>A0A6J5SXM8</accession>
<dbReference type="PANTHER" id="PTHR41287">
    <property type="match status" value="1"/>
</dbReference>
<sequence>MRKDGLRQYRTAYLEVPRKNGKSTLAAGIALFLLCLDHEEGAEIYSAASDKDQASIVFDQACQMIEENPNLGSMLRIYRNKTIEHKSSNSFYRSLSSDAFTKHGLNAHGVIVDEVHAQPNRELWDVLTTSTGARRQPLTLALTTAGYDRQSLCWELRQYAEGVNDKLIHDPTFYSKIYTSTGDWKEEATWKQANPNYGVTVKADYFVKAVAEASANPSRENAFRRLHLNQWTSQETRWISLERWDACTRDLPDLSGRMCYGGLDLSSTLDLTAFVLLFPPLEQGEPYWVLPTFFAPADAARERERNNKHRLDEWERQGLIVTTPGRSLDYRAVVAVIEGMAQKYNIQEIAVDRWNINQISKDLETLGKNNGRPDWLVGFGQGFAAMTAPSKELEVLVLSEKIAHDGNPVLRWMFSNVQVERDNAGNIKMAKGKAIEKIDGIVATIMALGRAQVSTIHANNIYDTQGITLL</sequence>
<feature type="domain" description="Terminase large subunit-like endonuclease" evidence="2">
    <location>
        <begin position="180"/>
        <end position="453"/>
    </location>
</feature>
<dbReference type="Pfam" id="PF20441">
    <property type="entry name" value="TerL_nuclease"/>
    <property type="match status" value="1"/>
</dbReference>
<dbReference type="InterPro" id="IPR005021">
    <property type="entry name" value="Terminase_largesu-like"/>
</dbReference>
<evidence type="ECO:0000259" key="1">
    <source>
        <dbReference type="Pfam" id="PF03354"/>
    </source>
</evidence>
<feature type="domain" description="Terminase large subunit-like ATPase" evidence="1">
    <location>
        <begin position="2"/>
        <end position="161"/>
    </location>
</feature>
<gene>
    <name evidence="3" type="ORF">UFOVP1620_13</name>
</gene>
<name>A0A6J5SXM8_9CAUD</name>
<dbReference type="EMBL" id="LR797487">
    <property type="protein sequence ID" value="CAB4220029.1"/>
    <property type="molecule type" value="Genomic_DNA"/>
</dbReference>
<proteinExistence type="predicted"/>
<evidence type="ECO:0000313" key="3">
    <source>
        <dbReference type="EMBL" id="CAB4220029.1"/>
    </source>
</evidence>
<dbReference type="GO" id="GO:0004519">
    <property type="term" value="F:endonuclease activity"/>
    <property type="evidence" value="ECO:0007669"/>
    <property type="project" value="InterPro"/>
</dbReference>
<dbReference type="PANTHER" id="PTHR41287:SF1">
    <property type="entry name" value="PROTEIN YMFN"/>
    <property type="match status" value="1"/>
</dbReference>
<dbReference type="InterPro" id="IPR027417">
    <property type="entry name" value="P-loop_NTPase"/>
</dbReference>
<dbReference type="InterPro" id="IPR046461">
    <property type="entry name" value="TerL_ATPase"/>
</dbReference>
<evidence type="ECO:0000259" key="2">
    <source>
        <dbReference type="Pfam" id="PF20441"/>
    </source>
</evidence>